<proteinExistence type="predicted"/>
<organism evidence="1 2">
    <name type="scientific">Trifolium medium</name>
    <dbReference type="NCBI Taxonomy" id="97028"/>
    <lineage>
        <taxon>Eukaryota</taxon>
        <taxon>Viridiplantae</taxon>
        <taxon>Streptophyta</taxon>
        <taxon>Embryophyta</taxon>
        <taxon>Tracheophyta</taxon>
        <taxon>Spermatophyta</taxon>
        <taxon>Magnoliopsida</taxon>
        <taxon>eudicotyledons</taxon>
        <taxon>Gunneridae</taxon>
        <taxon>Pentapetalae</taxon>
        <taxon>rosids</taxon>
        <taxon>fabids</taxon>
        <taxon>Fabales</taxon>
        <taxon>Fabaceae</taxon>
        <taxon>Papilionoideae</taxon>
        <taxon>50 kb inversion clade</taxon>
        <taxon>NPAAA clade</taxon>
        <taxon>Hologalegina</taxon>
        <taxon>IRL clade</taxon>
        <taxon>Trifolieae</taxon>
        <taxon>Trifolium</taxon>
    </lineage>
</organism>
<reference evidence="1 2" key="1">
    <citation type="journal article" date="2018" name="Front. Plant Sci.">
        <title>Red Clover (Trifolium pratense) and Zigzag Clover (T. medium) - A Picture of Genomic Similarities and Differences.</title>
        <authorList>
            <person name="Dluhosova J."/>
            <person name="Istvanek J."/>
            <person name="Nedelnik J."/>
            <person name="Repkova J."/>
        </authorList>
    </citation>
    <scope>NUCLEOTIDE SEQUENCE [LARGE SCALE GENOMIC DNA]</scope>
    <source>
        <strain evidence="2">cv. 10/8</strain>
        <tissue evidence="1">Leaf</tissue>
    </source>
</reference>
<comment type="caution">
    <text evidence="1">The sequence shown here is derived from an EMBL/GenBank/DDBJ whole genome shotgun (WGS) entry which is preliminary data.</text>
</comment>
<name>A0A392S3F8_9FABA</name>
<dbReference type="AlphaFoldDB" id="A0A392S3F8"/>
<dbReference type="Proteomes" id="UP000265520">
    <property type="component" value="Unassembled WGS sequence"/>
</dbReference>
<keyword evidence="2" id="KW-1185">Reference proteome</keyword>
<sequence>KHSNGGSVFGGEERRAQRTLEQRFGVRMRAELQIRKTGSRAQVGGGVNGRFAVFVGGGAK</sequence>
<accession>A0A392S3F8</accession>
<protein>
    <submittedName>
        <fullName evidence="1">Uncharacterized protein</fullName>
    </submittedName>
</protein>
<evidence type="ECO:0000313" key="1">
    <source>
        <dbReference type="EMBL" id="MCI43443.1"/>
    </source>
</evidence>
<feature type="non-terminal residue" evidence="1">
    <location>
        <position position="1"/>
    </location>
</feature>
<evidence type="ECO:0000313" key="2">
    <source>
        <dbReference type="Proteomes" id="UP000265520"/>
    </source>
</evidence>
<dbReference type="EMBL" id="LXQA010317486">
    <property type="protein sequence ID" value="MCI43443.1"/>
    <property type="molecule type" value="Genomic_DNA"/>
</dbReference>